<feature type="region of interest" description="Disordered" evidence="1">
    <location>
        <begin position="129"/>
        <end position="265"/>
    </location>
</feature>
<dbReference type="KEGG" id="tva:4754158"/>
<feature type="compositionally biased region" description="Low complexity" evidence="1">
    <location>
        <begin position="618"/>
        <end position="632"/>
    </location>
</feature>
<feature type="region of interest" description="Disordered" evidence="1">
    <location>
        <begin position="317"/>
        <end position="336"/>
    </location>
</feature>
<feature type="compositionally biased region" description="Polar residues" evidence="1">
    <location>
        <begin position="196"/>
        <end position="205"/>
    </location>
</feature>
<organism evidence="2 3">
    <name type="scientific">Trichomonas vaginalis (strain ATCC PRA-98 / G3)</name>
    <dbReference type="NCBI Taxonomy" id="412133"/>
    <lineage>
        <taxon>Eukaryota</taxon>
        <taxon>Metamonada</taxon>
        <taxon>Parabasalia</taxon>
        <taxon>Trichomonadida</taxon>
        <taxon>Trichomonadidae</taxon>
        <taxon>Trichomonas</taxon>
    </lineage>
</organism>
<dbReference type="InParanoid" id="A2FFE0"/>
<evidence type="ECO:0000256" key="1">
    <source>
        <dbReference type="SAM" id="MobiDB-lite"/>
    </source>
</evidence>
<reference evidence="2" key="2">
    <citation type="journal article" date="2007" name="Science">
        <title>Draft genome sequence of the sexually transmitted pathogen Trichomonas vaginalis.</title>
        <authorList>
            <person name="Carlton J.M."/>
            <person name="Hirt R.P."/>
            <person name="Silva J.C."/>
            <person name="Delcher A.L."/>
            <person name="Schatz M."/>
            <person name="Zhao Q."/>
            <person name="Wortman J.R."/>
            <person name="Bidwell S.L."/>
            <person name="Alsmark U.C.M."/>
            <person name="Besteiro S."/>
            <person name="Sicheritz-Ponten T."/>
            <person name="Noel C.J."/>
            <person name="Dacks J.B."/>
            <person name="Foster P.G."/>
            <person name="Simillion C."/>
            <person name="Van de Peer Y."/>
            <person name="Miranda-Saavedra D."/>
            <person name="Barton G.J."/>
            <person name="Westrop G.D."/>
            <person name="Mueller S."/>
            <person name="Dessi D."/>
            <person name="Fiori P.L."/>
            <person name="Ren Q."/>
            <person name="Paulsen I."/>
            <person name="Zhang H."/>
            <person name="Bastida-Corcuera F.D."/>
            <person name="Simoes-Barbosa A."/>
            <person name="Brown M.T."/>
            <person name="Hayes R.D."/>
            <person name="Mukherjee M."/>
            <person name="Okumura C.Y."/>
            <person name="Schneider R."/>
            <person name="Smith A.J."/>
            <person name="Vanacova S."/>
            <person name="Villalvazo M."/>
            <person name="Haas B.J."/>
            <person name="Pertea M."/>
            <person name="Feldblyum T.V."/>
            <person name="Utterback T.R."/>
            <person name="Shu C.L."/>
            <person name="Osoegawa K."/>
            <person name="de Jong P.J."/>
            <person name="Hrdy I."/>
            <person name="Horvathova L."/>
            <person name="Zubacova Z."/>
            <person name="Dolezal P."/>
            <person name="Malik S.B."/>
            <person name="Logsdon J.M. Jr."/>
            <person name="Henze K."/>
            <person name="Gupta A."/>
            <person name="Wang C.C."/>
            <person name="Dunne R.L."/>
            <person name="Upcroft J.A."/>
            <person name="Upcroft P."/>
            <person name="White O."/>
            <person name="Salzberg S.L."/>
            <person name="Tang P."/>
            <person name="Chiu C.-H."/>
            <person name="Lee Y.-S."/>
            <person name="Embley T.M."/>
            <person name="Coombs G.H."/>
            <person name="Mottram J.C."/>
            <person name="Tachezy J."/>
            <person name="Fraser-Liggett C.M."/>
            <person name="Johnson P.J."/>
        </authorList>
    </citation>
    <scope>NUCLEOTIDE SEQUENCE [LARGE SCALE GENOMIC DNA]</scope>
    <source>
        <strain evidence="2">G3</strain>
    </source>
</reference>
<dbReference type="RefSeq" id="XP_001309316.1">
    <property type="nucleotide sequence ID" value="XM_001309315.1"/>
</dbReference>
<dbReference type="VEuPathDB" id="TrichDB:TVAGG3_0118820"/>
<dbReference type="AlphaFoldDB" id="A2FFE0"/>
<sequence>MSTRKQYTPQEIIARFTECPPPPFFEAFGPLQSKRQYKPLNYFDKLSSNPEKNNDNNLDFLEHELQTSNEQRTISFESILNHSTPQNKNKPVHSPPPGFNPQPANIPVFAPQRTTSPVPEAVLNINGTENTVPEPVFTPKRNESPVPEPVFAPKKSENIPQEPVFAPKKTETPVSEPVFAPNKSENIVPEPVFAPQRNQNTNNEPKFTPKPAPAPQQESAPSFRPQKQNYNNNNKFASYFPSQNNNPEPSFAPKKKEDTPFVPNFNEAPRIETFDQVINSDPSLPPGFNALPVIDQPQSTKSDVVSFDKIYEKQMADHPDQIGNFMPKPEPQEEEPVIPTFAPSTAKKTFNPPTYESPQSEKRHKKREQLASFDSILNEEKKKEEKTKTEFITPIPGVPQFADIERETMERSPQKTFTPRYTLPEEEKKEVPMPSFGPSKNSKNIPYYATLDEVEEAKKKEAQAKRPKYSQISVQEEKPQKAKGFSFDTLMEDEQKKSKKEKSQKQKVTNGFSFEALLDEEERKESKQQKPQPGKLQLVDEVVEPELSFAPKSSTNNPFDGPFQQEEKKKGNQWAEPPSVDDIQTKTNAWKSPEVQNIKPEEEKVQQQPEKKKKKKFQVYVPPEQLQPQQQQKKFNGPSFDDLLNAEEEKQKKIKEKQQQTQRASAAPTLSYDEPTFNPKSKGGKPGIPRPGNSSKGFSFAALMEEEQKKNPDPKPTTLSYKPGTVVTSMYGKSFDQLMEDEAQREAQLEQQSAFDDERNLPPLVFENPNKKEKKKPKSRFTDHDMFWGSVDTD</sequence>
<feature type="compositionally biased region" description="Basic and acidic residues" evidence="1">
    <location>
        <begin position="378"/>
        <end position="389"/>
    </location>
</feature>
<feature type="region of interest" description="Disordered" evidence="1">
    <location>
        <begin position="82"/>
        <end position="103"/>
    </location>
</feature>
<keyword evidence="3" id="KW-1185">Reference proteome</keyword>
<dbReference type="VEuPathDB" id="TrichDB:TVAG_276710"/>
<feature type="region of interest" description="Disordered" evidence="1">
    <location>
        <begin position="458"/>
        <end position="724"/>
    </location>
</feature>
<name>A2FFE0_TRIV3</name>
<dbReference type="EMBL" id="DS113761">
    <property type="protein sequence ID" value="EAX96386.1"/>
    <property type="molecule type" value="Genomic_DNA"/>
</dbReference>
<protein>
    <submittedName>
        <fullName evidence="2">Uncharacterized protein</fullName>
    </submittedName>
</protein>
<evidence type="ECO:0000313" key="2">
    <source>
        <dbReference type="EMBL" id="EAX96386.1"/>
    </source>
</evidence>
<feature type="region of interest" description="Disordered" evidence="1">
    <location>
        <begin position="738"/>
        <end position="794"/>
    </location>
</feature>
<feature type="compositionally biased region" description="Basic and acidic residues" evidence="1">
    <location>
        <begin position="493"/>
        <end position="504"/>
    </location>
</feature>
<dbReference type="Proteomes" id="UP000001542">
    <property type="component" value="Unassembled WGS sequence"/>
</dbReference>
<feature type="compositionally biased region" description="Polar residues" evidence="1">
    <location>
        <begin position="225"/>
        <end position="248"/>
    </location>
</feature>
<reference evidence="2" key="1">
    <citation type="submission" date="2006-10" db="EMBL/GenBank/DDBJ databases">
        <authorList>
            <person name="Amadeo P."/>
            <person name="Zhao Q."/>
            <person name="Wortman J."/>
            <person name="Fraser-Liggett C."/>
            <person name="Carlton J."/>
        </authorList>
    </citation>
    <scope>NUCLEOTIDE SEQUENCE</scope>
    <source>
        <strain evidence="2">G3</strain>
    </source>
</reference>
<accession>A2FFE0</accession>
<evidence type="ECO:0000313" key="3">
    <source>
        <dbReference type="Proteomes" id="UP000001542"/>
    </source>
</evidence>
<proteinExistence type="predicted"/>
<feature type="compositionally biased region" description="Polar residues" evidence="1">
    <location>
        <begin position="342"/>
        <end position="358"/>
    </location>
</feature>
<feature type="region of interest" description="Disordered" evidence="1">
    <location>
        <begin position="341"/>
        <end position="444"/>
    </location>
</feature>
<feature type="compositionally biased region" description="Basic and acidic residues" evidence="1">
    <location>
        <begin position="403"/>
        <end position="413"/>
    </location>
</feature>
<gene>
    <name evidence="2" type="ORF">TVAG_276710</name>
</gene>